<dbReference type="SMART" id="SM00744">
    <property type="entry name" value="RINGv"/>
    <property type="match status" value="1"/>
</dbReference>
<dbReference type="GO" id="GO:0008270">
    <property type="term" value="F:zinc ion binding"/>
    <property type="evidence" value="ECO:0007669"/>
    <property type="project" value="UniProtKB-KW"/>
</dbReference>
<feature type="domain" description="RING-CH-type" evidence="18">
    <location>
        <begin position="17"/>
        <end position="78"/>
    </location>
</feature>
<evidence type="ECO:0000259" key="18">
    <source>
        <dbReference type="PROSITE" id="PS51292"/>
    </source>
</evidence>
<evidence type="ECO:0000256" key="15">
    <source>
        <dbReference type="SAM" id="MobiDB-lite"/>
    </source>
</evidence>
<organism evidence="20">
    <name type="scientific">Dissoconium aciculare CBS 342.82</name>
    <dbReference type="NCBI Taxonomy" id="1314786"/>
    <lineage>
        <taxon>Eukaryota</taxon>
        <taxon>Fungi</taxon>
        <taxon>Dikarya</taxon>
        <taxon>Ascomycota</taxon>
        <taxon>Pezizomycotina</taxon>
        <taxon>Dothideomycetes</taxon>
        <taxon>Dothideomycetidae</taxon>
        <taxon>Mycosphaerellales</taxon>
        <taxon>Dissoconiaceae</taxon>
        <taxon>Dissoconium</taxon>
    </lineage>
</organism>
<feature type="coiled-coil region" evidence="14">
    <location>
        <begin position="289"/>
        <end position="344"/>
    </location>
</feature>
<reference evidence="20" key="3">
    <citation type="submission" date="2025-08" db="UniProtKB">
        <authorList>
            <consortium name="RefSeq"/>
        </authorList>
    </citation>
    <scope>IDENTIFICATION</scope>
    <source>
        <strain evidence="20">CBS 342.82</strain>
    </source>
</reference>
<dbReference type="PANTHER" id="PTHR13145">
    <property type="entry name" value="SSM4 PROTEIN"/>
    <property type="match status" value="1"/>
</dbReference>
<keyword evidence="11 16" id="KW-1133">Transmembrane helix</keyword>
<evidence type="ECO:0000256" key="6">
    <source>
        <dbReference type="ARBA" id="ARBA00022692"/>
    </source>
</evidence>
<dbReference type="OrthoDB" id="1108038at2759"/>
<evidence type="ECO:0000256" key="4">
    <source>
        <dbReference type="ARBA" id="ARBA00012483"/>
    </source>
</evidence>
<dbReference type="SUPFAM" id="SSF57850">
    <property type="entry name" value="RING/U-box"/>
    <property type="match status" value="1"/>
</dbReference>
<keyword evidence="8 13" id="KW-0863">Zinc-finger</keyword>
<feature type="transmembrane region" description="Helical" evidence="16">
    <location>
        <begin position="1261"/>
        <end position="1284"/>
    </location>
</feature>
<dbReference type="Pfam" id="PF23113">
    <property type="entry name" value="MARCHF6_C"/>
    <property type="match status" value="1"/>
</dbReference>
<dbReference type="PANTHER" id="PTHR13145:SF0">
    <property type="entry name" value="E3 UBIQUITIN-PROTEIN LIGASE MARCHF6"/>
    <property type="match status" value="1"/>
</dbReference>
<evidence type="ECO:0000256" key="8">
    <source>
        <dbReference type="ARBA" id="ARBA00022771"/>
    </source>
</evidence>
<feature type="domain" description="RING-type" evidence="17">
    <location>
        <begin position="25"/>
        <end position="72"/>
    </location>
</feature>
<dbReference type="EC" id="2.3.2.27" evidence="4"/>
<dbReference type="InterPro" id="IPR001841">
    <property type="entry name" value="Znf_RING"/>
</dbReference>
<dbReference type="InterPro" id="IPR011016">
    <property type="entry name" value="Znf_RING-CH"/>
</dbReference>
<dbReference type="PROSITE" id="PS51292">
    <property type="entry name" value="ZF_RING_CH"/>
    <property type="match status" value="1"/>
</dbReference>
<keyword evidence="6 16" id="KW-0812">Transmembrane</keyword>
<keyword evidence="12 16" id="KW-0472">Membrane</keyword>
<dbReference type="GO" id="GO:0061630">
    <property type="term" value="F:ubiquitin protein ligase activity"/>
    <property type="evidence" value="ECO:0007669"/>
    <property type="project" value="UniProtKB-EC"/>
</dbReference>
<name>A0A6J3M4J1_9PEZI</name>
<dbReference type="InterPro" id="IPR056521">
    <property type="entry name" value="MARCHF6-like_C"/>
</dbReference>
<keyword evidence="10" id="KW-0862">Zinc</keyword>
<accession>A0A6J3M4J1</accession>
<evidence type="ECO:0000259" key="17">
    <source>
        <dbReference type="PROSITE" id="PS50089"/>
    </source>
</evidence>
<comment type="subcellular location">
    <subcellularLocation>
        <location evidence="2">Membrane</location>
        <topology evidence="2">Multi-pass membrane protein</topology>
    </subcellularLocation>
</comment>
<comment type="pathway">
    <text evidence="3">Protein modification; protein ubiquitination.</text>
</comment>
<dbReference type="Proteomes" id="UP000504637">
    <property type="component" value="Unplaced"/>
</dbReference>
<dbReference type="FunFam" id="3.30.40.10:FF:000287">
    <property type="entry name" value="RING finger membrane protein"/>
    <property type="match status" value="1"/>
</dbReference>
<keyword evidence="7" id="KW-0479">Metal-binding</keyword>
<evidence type="ECO:0000256" key="1">
    <source>
        <dbReference type="ARBA" id="ARBA00000900"/>
    </source>
</evidence>
<feature type="transmembrane region" description="Helical" evidence="16">
    <location>
        <begin position="106"/>
        <end position="127"/>
    </location>
</feature>
<feature type="transmembrane region" description="Helical" evidence="16">
    <location>
        <begin position="862"/>
        <end position="885"/>
    </location>
</feature>
<dbReference type="PROSITE" id="PS50089">
    <property type="entry name" value="ZF_RING_2"/>
    <property type="match status" value="1"/>
</dbReference>
<evidence type="ECO:0000256" key="14">
    <source>
        <dbReference type="SAM" id="Coils"/>
    </source>
</evidence>
<evidence type="ECO:0000256" key="9">
    <source>
        <dbReference type="ARBA" id="ARBA00022786"/>
    </source>
</evidence>
<keyword evidence="9" id="KW-0833">Ubl conjugation pathway</keyword>
<dbReference type="Gene3D" id="3.30.40.10">
    <property type="entry name" value="Zinc/RING finger domain, C3HC4 (zinc finger)"/>
    <property type="match status" value="1"/>
</dbReference>
<gene>
    <name evidence="20" type="ORF">K489DRAFT_320855</name>
</gene>
<sequence length="1457" mass="163010">MAASPQRRDTISTIAGSEAGVSDTCRICRSEGTIEEPLFYPCKCSGSIKFVHQECLMEWLSHSHKKHCELCKTPFRFTKLYDADMPQVLPWTVFVQRACLHVAFMILRACRALLVSAVWLLLLPWLIRWSWRWMFWVADVGWARESFVRQMQIERLLQLQNINSTMDLPQTAQVESLKYWESKFGKIKGDTALKASAWILAQLGKDSDAPMDSLNSTIFGPVSVSWPQADSSILSGFSYLSELTKNSGLNRIILDVFEGQLITCVVITGFVLVFLIREWVVQQQPLVNLDNLNIEVQARQRQERRARDRMRRQLDLLDQARAQANALENELAAAQESIAAAEAARPAESVASEEHETIDLENVEDLVNAVSAKYHDLDGRAAFAADAIKLIRDIHFTEGAEPDGRPDDSFEAAERSDARLEEEYGPHTNNPFHPDGPDPDNRDRDTFRDRPAAAEAAPADEGADAASEHSAETTVPVPQPPAAPPSFLQRTANWFWGDIQLLERGPDPVPVPQEERIDPAEPLVEIPDVPDANADIFFGGAAAQQAGLDPEAIEDVDDLEGIFELIGLHGPIIGLFQTSCFCSVLVSATIAGAVGLPYLWGKVVLSFIGNPLGFILRVPLQTASIAADFLIDAFLFIGGWLVVLATFVAGIILSPISSVAKSAFMGRVSDFGLTTAEHALTRVEKLLFASESSIELNWNSAFLKWSIHAHDSLVTIQDEVNFVLNYIGSVITSVVDTISSGSMALVWQRSVNAMAHVLEFPARLLAGVEALEQYTRPFFDIIRNLRTGALTFRVSEVSLEPTLVYWNSTDRGLAVMTGYVALAALAAIYVALDTPIMRTESGQKTEKIVRDTLRQAGGVLKVILIISIEMLVFPLYCGLLLDLAFLPLFQGASMATRWAFAVRAPYTFCFVHWFIGTCYMFHFALFVGMCRKILRKGVLWFIRDPDDPTFHPVRDVLERNVTTQLRKIVFSALVYGALVILCLGGVIWSIGHIFEGIFPIQWISTEPVLEFPMDLLLYNFLTPLLIKLFKPSDAVHAMYAWWLRRCARALRLSHFLFDDRRKDEEGRHVHKSWITRLLLRRGNVDAALPEDHHLDAHDESTPDVYFQRDGKYVLTPCSDQYRPPKPGEAFLYATDNDAYIADKDGNKNDHFSRVYIPPSFQLRVTLFMVCLWMFSAFTGLCATLVPLVFGRHLFGLFVPAGVQVNDIYAYSVGAYIIFGALYAGYKYNSAIRYLQDNAFIVDVKAWLSSVARNVTQALKCLYVYGFLGVVLPIAFALIIQFYLILPIHTLLVASASTLAMHVLADYALGLLYVRIAIRFILSTPTSRAAEAFRRITANGYLDPDARLATRFFVLPATILALVVLVAPLTVAHTLIVVINLFRRNALATRTQAVIYRYAYPLMAINIVLWIVLRSAANATARWRARIRDEVYLVGERLHNFGEKRPPVGSRSVVRKDR</sequence>
<feature type="transmembrane region" description="Helical" evidence="16">
    <location>
        <begin position="1351"/>
        <end position="1377"/>
    </location>
</feature>
<dbReference type="InterPro" id="IPR013083">
    <property type="entry name" value="Znf_RING/FYVE/PHD"/>
</dbReference>
<feature type="transmembrane region" description="Helical" evidence="16">
    <location>
        <begin position="813"/>
        <end position="832"/>
    </location>
</feature>
<evidence type="ECO:0000256" key="3">
    <source>
        <dbReference type="ARBA" id="ARBA00004906"/>
    </source>
</evidence>
<evidence type="ECO:0000256" key="5">
    <source>
        <dbReference type="ARBA" id="ARBA00022679"/>
    </source>
</evidence>
<feature type="transmembrane region" description="Helical" evidence="16">
    <location>
        <begin position="572"/>
        <end position="593"/>
    </location>
</feature>
<keyword evidence="5" id="KW-0808">Transferase</keyword>
<feature type="transmembrane region" description="Helical" evidence="16">
    <location>
        <begin position="1207"/>
        <end position="1225"/>
    </location>
</feature>
<dbReference type="GO" id="GO:0036503">
    <property type="term" value="P:ERAD pathway"/>
    <property type="evidence" value="ECO:0007669"/>
    <property type="project" value="TreeGrafter"/>
</dbReference>
<dbReference type="GeneID" id="54359298"/>
<evidence type="ECO:0000256" key="16">
    <source>
        <dbReference type="SAM" id="Phobius"/>
    </source>
</evidence>
<comment type="catalytic activity">
    <reaction evidence="1">
        <text>S-ubiquitinyl-[E2 ubiquitin-conjugating enzyme]-L-cysteine + [acceptor protein]-L-lysine = [E2 ubiquitin-conjugating enzyme]-L-cysteine + N(6)-ubiquitinyl-[acceptor protein]-L-lysine.</text>
        <dbReference type="EC" id="2.3.2.27"/>
    </reaction>
</comment>
<keyword evidence="14" id="KW-0175">Coiled coil</keyword>
<feature type="transmembrane region" description="Helical" evidence="16">
    <location>
        <begin position="968"/>
        <end position="991"/>
    </location>
</feature>
<evidence type="ECO:0000313" key="20">
    <source>
        <dbReference type="RefSeq" id="XP_033459435.1"/>
    </source>
</evidence>
<proteinExistence type="predicted"/>
<evidence type="ECO:0000256" key="10">
    <source>
        <dbReference type="ARBA" id="ARBA00022833"/>
    </source>
</evidence>
<evidence type="ECO:0000256" key="2">
    <source>
        <dbReference type="ARBA" id="ARBA00004141"/>
    </source>
</evidence>
<feature type="transmembrane region" description="Helical" evidence="16">
    <location>
        <begin position="1164"/>
        <end position="1187"/>
    </location>
</feature>
<feature type="transmembrane region" description="Helical" evidence="16">
    <location>
        <begin position="1397"/>
        <end position="1416"/>
    </location>
</feature>
<dbReference type="RefSeq" id="XP_033459435.1">
    <property type="nucleotide sequence ID" value="XM_033601498.1"/>
</dbReference>
<evidence type="ECO:0000256" key="12">
    <source>
        <dbReference type="ARBA" id="ARBA00023136"/>
    </source>
</evidence>
<dbReference type="GO" id="GO:0005789">
    <property type="term" value="C:endoplasmic reticulum membrane"/>
    <property type="evidence" value="ECO:0007669"/>
    <property type="project" value="TreeGrafter"/>
</dbReference>
<feature type="compositionally biased region" description="Basic and acidic residues" evidence="15">
    <location>
        <begin position="435"/>
        <end position="452"/>
    </location>
</feature>
<feature type="region of interest" description="Disordered" evidence="15">
    <location>
        <begin position="422"/>
        <end position="486"/>
    </location>
</feature>
<feature type="transmembrane region" description="Helical" evidence="16">
    <location>
        <begin position="630"/>
        <end position="656"/>
    </location>
</feature>
<protein>
    <recommendedName>
        <fullName evidence="4">RING-type E3 ubiquitin transferase</fullName>
        <ecNumber evidence="4">2.3.2.27</ecNumber>
    </recommendedName>
</protein>
<feature type="transmembrane region" description="Helical" evidence="16">
    <location>
        <begin position="599"/>
        <end position="618"/>
    </location>
</feature>
<keyword evidence="19" id="KW-1185">Reference proteome</keyword>
<evidence type="ECO:0000256" key="13">
    <source>
        <dbReference type="PROSITE-ProRule" id="PRU00175"/>
    </source>
</evidence>
<feature type="transmembrane region" description="Helical" evidence="16">
    <location>
        <begin position="1290"/>
        <end position="1313"/>
    </location>
</feature>
<evidence type="ECO:0000256" key="11">
    <source>
        <dbReference type="ARBA" id="ARBA00022989"/>
    </source>
</evidence>
<dbReference type="Pfam" id="PF12906">
    <property type="entry name" value="RINGv"/>
    <property type="match status" value="1"/>
</dbReference>
<evidence type="ECO:0000313" key="19">
    <source>
        <dbReference type="Proteomes" id="UP000504637"/>
    </source>
</evidence>
<evidence type="ECO:0000256" key="7">
    <source>
        <dbReference type="ARBA" id="ARBA00022723"/>
    </source>
</evidence>
<feature type="transmembrane region" description="Helical" evidence="16">
    <location>
        <begin position="905"/>
        <end position="927"/>
    </location>
</feature>
<reference evidence="20" key="2">
    <citation type="submission" date="2020-04" db="EMBL/GenBank/DDBJ databases">
        <authorList>
            <consortium name="NCBI Genome Project"/>
        </authorList>
    </citation>
    <scope>NUCLEOTIDE SEQUENCE</scope>
    <source>
        <strain evidence="20">CBS 342.82</strain>
    </source>
</reference>
<dbReference type="CDD" id="cd16702">
    <property type="entry name" value="RING_CH-C4HC3_MARCH6"/>
    <property type="match status" value="1"/>
</dbReference>
<reference evidence="20" key="1">
    <citation type="submission" date="2020-01" db="EMBL/GenBank/DDBJ databases">
        <authorList>
            <consortium name="DOE Joint Genome Institute"/>
            <person name="Haridas S."/>
            <person name="Albert R."/>
            <person name="Binder M."/>
            <person name="Bloem J."/>
            <person name="Labutti K."/>
            <person name="Salamov A."/>
            <person name="Andreopoulos B."/>
            <person name="Baker S.E."/>
            <person name="Barry K."/>
            <person name="Bills G."/>
            <person name="Bluhm B.H."/>
            <person name="Cannon C."/>
            <person name="Castanera R."/>
            <person name="Culley D.E."/>
            <person name="Daum C."/>
            <person name="Ezra D."/>
            <person name="Gonzalez J.B."/>
            <person name="Henrissat B."/>
            <person name="Kuo A."/>
            <person name="Liang C."/>
            <person name="Lipzen A."/>
            <person name="Lutzoni F."/>
            <person name="Magnuson J."/>
            <person name="Mondo S."/>
            <person name="Nolan M."/>
            <person name="Ohm R."/>
            <person name="Pangilinan J."/>
            <person name="Park H.-J."/>
            <person name="Ramirez L."/>
            <person name="Alfaro M."/>
            <person name="Sun H."/>
            <person name="Tritt A."/>
            <person name="Yoshinaga Y."/>
            <person name="Zwiers L.-H."/>
            <person name="Turgeon B.G."/>
            <person name="Goodwin S.B."/>
            <person name="Spatafora J.W."/>
            <person name="Crous P.W."/>
            <person name="Grigoriev I.V."/>
        </authorList>
    </citation>
    <scope>NUCLEOTIDE SEQUENCE</scope>
    <source>
        <strain evidence="20">CBS 342.82</strain>
    </source>
</reference>